<evidence type="ECO:0000313" key="1">
    <source>
        <dbReference type="EMBL" id="CAG8713393.1"/>
    </source>
</evidence>
<organism evidence="1 2">
    <name type="scientific">Dentiscutata heterogama</name>
    <dbReference type="NCBI Taxonomy" id="1316150"/>
    <lineage>
        <taxon>Eukaryota</taxon>
        <taxon>Fungi</taxon>
        <taxon>Fungi incertae sedis</taxon>
        <taxon>Mucoromycota</taxon>
        <taxon>Glomeromycotina</taxon>
        <taxon>Glomeromycetes</taxon>
        <taxon>Diversisporales</taxon>
        <taxon>Gigasporaceae</taxon>
        <taxon>Dentiscutata</taxon>
    </lineage>
</organism>
<gene>
    <name evidence="1" type="ORF">DHETER_LOCUS12395</name>
</gene>
<comment type="caution">
    <text evidence="1">The sequence shown here is derived from an EMBL/GenBank/DDBJ whole genome shotgun (WGS) entry which is preliminary data.</text>
</comment>
<evidence type="ECO:0000313" key="2">
    <source>
        <dbReference type="Proteomes" id="UP000789702"/>
    </source>
</evidence>
<feature type="non-terminal residue" evidence="1">
    <location>
        <position position="1"/>
    </location>
</feature>
<reference evidence="1" key="1">
    <citation type="submission" date="2021-06" db="EMBL/GenBank/DDBJ databases">
        <authorList>
            <person name="Kallberg Y."/>
            <person name="Tangrot J."/>
            <person name="Rosling A."/>
        </authorList>
    </citation>
    <scope>NUCLEOTIDE SEQUENCE</scope>
    <source>
        <strain evidence="1">IL203A</strain>
    </source>
</reference>
<feature type="non-terminal residue" evidence="1">
    <location>
        <position position="102"/>
    </location>
</feature>
<proteinExistence type="predicted"/>
<name>A0ACA9PJH9_9GLOM</name>
<accession>A0ACA9PJH9</accession>
<sequence length="102" mass="11971">LQEDPKTQPNKLAKKKKLHESDDTPVLLEEKLLLEFKKLENAMLNFDNKLNTVTLQVQETQQKADIKDVWPKHKFNKARDQHEYNTLRSIGKELELAMESLT</sequence>
<keyword evidence="2" id="KW-1185">Reference proteome</keyword>
<dbReference type="Proteomes" id="UP000789702">
    <property type="component" value="Unassembled WGS sequence"/>
</dbReference>
<protein>
    <submittedName>
        <fullName evidence="1">2886_t:CDS:1</fullName>
    </submittedName>
</protein>
<dbReference type="EMBL" id="CAJVPU010030244">
    <property type="protein sequence ID" value="CAG8713393.1"/>
    <property type="molecule type" value="Genomic_DNA"/>
</dbReference>